<evidence type="ECO:0000259" key="1">
    <source>
        <dbReference type="PROSITE" id="PS50075"/>
    </source>
</evidence>
<feature type="domain" description="Carrier" evidence="1">
    <location>
        <begin position="1"/>
        <end position="81"/>
    </location>
</feature>
<dbReference type="PROSITE" id="PS50075">
    <property type="entry name" value="CARRIER"/>
    <property type="match status" value="1"/>
</dbReference>
<dbReference type="InterPro" id="IPR009081">
    <property type="entry name" value="PP-bd_ACP"/>
</dbReference>
<sequence>MSTDQIKSELVAIINEVLKQEVDYETGHTIIFVNRELNSFTFLQFLVGVEDAFDIEFPEDLLSVGRFASLDDVVDYIQAQAVGA</sequence>
<evidence type="ECO:0000313" key="3">
    <source>
        <dbReference type="Proteomes" id="UP001589747"/>
    </source>
</evidence>
<reference evidence="2 3" key="1">
    <citation type="submission" date="2024-09" db="EMBL/GenBank/DDBJ databases">
        <authorList>
            <person name="Sun Q."/>
            <person name="Mori K."/>
        </authorList>
    </citation>
    <scope>NUCLEOTIDE SEQUENCE [LARGE SCALE GENOMIC DNA]</scope>
    <source>
        <strain evidence="2 3">TISTR 2452</strain>
    </source>
</reference>
<comment type="caution">
    <text evidence="2">The sequence shown here is derived from an EMBL/GenBank/DDBJ whole genome shotgun (WGS) entry which is preliminary data.</text>
</comment>
<gene>
    <name evidence="2" type="ORF">ACFFSY_11585</name>
</gene>
<dbReference type="EMBL" id="JBHMDO010000021">
    <property type="protein sequence ID" value="MFB9326556.1"/>
    <property type="molecule type" value="Genomic_DNA"/>
</dbReference>
<proteinExistence type="predicted"/>
<dbReference type="Gene3D" id="1.10.1200.10">
    <property type="entry name" value="ACP-like"/>
    <property type="match status" value="1"/>
</dbReference>
<protein>
    <submittedName>
        <fullName evidence="2">Acyl carrier protein</fullName>
    </submittedName>
</protein>
<dbReference type="RefSeq" id="WP_377493978.1">
    <property type="nucleotide sequence ID" value="NZ_JBHMDO010000021.1"/>
</dbReference>
<dbReference type="SUPFAM" id="SSF47336">
    <property type="entry name" value="ACP-like"/>
    <property type="match status" value="1"/>
</dbReference>
<keyword evidence="3" id="KW-1185">Reference proteome</keyword>
<name>A0ABV5KMW3_9BACL</name>
<dbReference type="InterPro" id="IPR036736">
    <property type="entry name" value="ACP-like_sf"/>
</dbReference>
<evidence type="ECO:0000313" key="2">
    <source>
        <dbReference type="EMBL" id="MFB9326556.1"/>
    </source>
</evidence>
<organism evidence="2 3">
    <name type="scientific">Paenibacillus aurantiacus</name>
    <dbReference type="NCBI Taxonomy" id="1936118"/>
    <lineage>
        <taxon>Bacteria</taxon>
        <taxon>Bacillati</taxon>
        <taxon>Bacillota</taxon>
        <taxon>Bacilli</taxon>
        <taxon>Bacillales</taxon>
        <taxon>Paenibacillaceae</taxon>
        <taxon>Paenibacillus</taxon>
    </lineage>
</organism>
<accession>A0ABV5KMW3</accession>
<dbReference type="Proteomes" id="UP001589747">
    <property type="component" value="Unassembled WGS sequence"/>
</dbReference>